<dbReference type="KEGG" id="rca:Rcas_3663"/>
<sequence>MKSIDRPYDIDEIAPGRFVVRDTRANTLLKREGDLEGRLFTLRSWRRDGLLARLRERGFRVRTLEDRVRALPPLPPPVPAGVAFWHPLPDNERWSVFDPQRLDWVPVPEETRNGVVGCVVRQGQVIRRRRGRGVPRYALVAAGAMLRTINETEALLRGYAQAATPTLAARCDGARLVLPAHPLPPPHRSLIHSLAVDTADNCPVIMPDAWTLAQAIYARLGVRLVLSKSYTNDD</sequence>
<organism evidence="1 2">
    <name type="scientific">Roseiflexus castenholzii (strain DSM 13941 / HLO8)</name>
    <dbReference type="NCBI Taxonomy" id="383372"/>
    <lineage>
        <taxon>Bacteria</taxon>
        <taxon>Bacillati</taxon>
        <taxon>Chloroflexota</taxon>
        <taxon>Chloroflexia</taxon>
        <taxon>Chloroflexales</taxon>
        <taxon>Roseiflexineae</taxon>
        <taxon>Roseiflexaceae</taxon>
        <taxon>Roseiflexus</taxon>
    </lineage>
</organism>
<dbReference type="AlphaFoldDB" id="A7NQ66"/>
<reference evidence="1 2" key="1">
    <citation type="submission" date="2007-08" db="EMBL/GenBank/DDBJ databases">
        <title>Complete sequence of Roseiflexus castenholzii DSM 13941.</title>
        <authorList>
            <consortium name="US DOE Joint Genome Institute"/>
            <person name="Copeland A."/>
            <person name="Lucas S."/>
            <person name="Lapidus A."/>
            <person name="Barry K."/>
            <person name="Glavina del Rio T."/>
            <person name="Dalin E."/>
            <person name="Tice H."/>
            <person name="Pitluck S."/>
            <person name="Thompson L.S."/>
            <person name="Brettin T."/>
            <person name="Bruce D."/>
            <person name="Detter J.C."/>
            <person name="Han C."/>
            <person name="Tapia R."/>
            <person name="Schmutz J."/>
            <person name="Larimer F."/>
            <person name="Land M."/>
            <person name="Hauser L."/>
            <person name="Kyrpides N."/>
            <person name="Mikhailova N."/>
            <person name="Bryant D.A."/>
            <person name="Hanada S."/>
            <person name="Tsukatani Y."/>
            <person name="Richardson P."/>
        </authorList>
    </citation>
    <scope>NUCLEOTIDE SEQUENCE [LARGE SCALE GENOMIC DNA]</scope>
    <source>
        <strain evidence="2">DSM 13941 / HLO8</strain>
    </source>
</reference>
<dbReference type="STRING" id="383372.Rcas_3663"/>
<evidence type="ECO:0000313" key="2">
    <source>
        <dbReference type="Proteomes" id="UP000000263"/>
    </source>
</evidence>
<proteinExistence type="predicted"/>
<protein>
    <submittedName>
        <fullName evidence="1">Uncharacterized protein</fullName>
    </submittedName>
</protein>
<gene>
    <name evidence="1" type="ordered locus">Rcas_3663</name>
</gene>
<evidence type="ECO:0000313" key="1">
    <source>
        <dbReference type="EMBL" id="ABU59712.1"/>
    </source>
</evidence>
<dbReference type="OrthoDB" id="152269at2"/>
<accession>A7NQ66</accession>
<dbReference type="eggNOG" id="ENOG5034BYC">
    <property type="taxonomic scope" value="Bacteria"/>
</dbReference>
<dbReference type="RefSeq" id="WP_012122135.1">
    <property type="nucleotide sequence ID" value="NC_009767.1"/>
</dbReference>
<keyword evidence="2" id="KW-1185">Reference proteome</keyword>
<name>A7NQ66_ROSCS</name>
<dbReference type="EMBL" id="CP000804">
    <property type="protein sequence ID" value="ABU59712.1"/>
    <property type="molecule type" value="Genomic_DNA"/>
</dbReference>
<dbReference type="Proteomes" id="UP000000263">
    <property type="component" value="Chromosome"/>
</dbReference>
<dbReference type="HOGENOM" id="CLU_1189194_0_0_0"/>